<dbReference type="FunFam" id="3.30.70.270:FF:000020">
    <property type="entry name" value="Transposon Tf2-6 polyprotein-like Protein"/>
    <property type="match status" value="1"/>
</dbReference>
<keyword evidence="1" id="KW-0808">Transferase</keyword>
<dbReference type="Pfam" id="PF08284">
    <property type="entry name" value="RVP_2"/>
    <property type="match status" value="1"/>
</dbReference>
<feature type="region of interest" description="Disordered" evidence="11">
    <location>
        <begin position="455"/>
        <end position="507"/>
    </location>
</feature>
<dbReference type="CDD" id="cd00303">
    <property type="entry name" value="retropepsin_like"/>
    <property type="match status" value="1"/>
</dbReference>
<dbReference type="Gene3D" id="3.30.420.10">
    <property type="entry name" value="Ribonuclease H-like superfamily/Ribonuclease H"/>
    <property type="match status" value="1"/>
</dbReference>
<evidence type="ECO:0000256" key="6">
    <source>
        <dbReference type="ARBA" id="ARBA00022842"/>
    </source>
</evidence>
<dbReference type="InterPro" id="IPR000477">
    <property type="entry name" value="RT_dom"/>
</dbReference>
<dbReference type="GO" id="GO:0008270">
    <property type="term" value="F:zinc ion binding"/>
    <property type="evidence" value="ECO:0007669"/>
    <property type="project" value="InterPro"/>
</dbReference>
<dbReference type="SMART" id="SM00343">
    <property type="entry name" value="ZnF_C2HC"/>
    <property type="match status" value="1"/>
</dbReference>
<dbReference type="PROSITE" id="PS50994">
    <property type="entry name" value="INTEGRASE"/>
    <property type="match status" value="1"/>
</dbReference>
<dbReference type="GO" id="GO:0003723">
    <property type="term" value="F:RNA binding"/>
    <property type="evidence" value="ECO:0007669"/>
    <property type="project" value="UniProtKB-KW"/>
</dbReference>
<feature type="non-terminal residue" evidence="14">
    <location>
        <position position="1634"/>
    </location>
</feature>
<evidence type="ECO:0000256" key="11">
    <source>
        <dbReference type="SAM" id="MobiDB-lite"/>
    </source>
</evidence>
<dbReference type="PROSITE" id="PS00141">
    <property type="entry name" value="ASP_PROTEASE"/>
    <property type="match status" value="1"/>
</dbReference>
<evidence type="ECO:0000259" key="13">
    <source>
        <dbReference type="PROSITE" id="PS50994"/>
    </source>
</evidence>
<evidence type="ECO:0000256" key="1">
    <source>
        <dbReference type="ARBA" id="ARBA00022679"/>
    </source>
</evidence>
<name>A0A6A4C397_9STRA</name>
<dbReference type="PANTHER" id="PTHR37984:SF5">
    <property type="entry name" value="PROTEIN NYNRIN-LIKE"/>
    <property type="match status" value="1"/>
</dbReference>
<dbReference type="InterPro" id="IPR036397">
    <property type="entry name" value="RNaseH_sf"/>
</dbReference>
<evidence type="ECO:0000256" key="3">
    <source>
        <dbReference type="ARBA" id="ARBA00022722"/>
    </source>
</evidence>
<dbReference type="Proteomes" id="UP000434957">
    <property type="component" value="Unassembled WGS sequence"/>
</dbReference>
<dbReference type="InterPro" id="IPR043128">
    <property type="entry name" value="Rev_trsase/Diguanyl_cyclase"/>
</dbReference>
<dbReference type="InterPro" id="IPR001969">
    <property type="entry name" value="Aspartic_peptidase_AS"/>
</dbReference>
<dbReference type="InterPro" id="IPR041588">
    <property type="entry name" value="Integrase_H2C2"/>
</dbReference>
<keyword evidence="4" id="KW-0255">Endonuclease</keyword>
<keyword evidence="15" id="KW-1185">Reference proteome</keyword>
<dbReference type="Gene3D" id="1.10.340.70">
    <property type="match status" value="1"/>
</dbReference>
<evidence type="ECO:0000256" key="8">
    <source>
        <dbReference type="ARBA" id="ARBA00022908"/>
    </source>
</evidence>
<comment type="caution">
    <text evidence="14">The sequence shown here is derived from an EMBL/GenBank/DDBJ whole genome shotgun (WGS) entry which is preliminary data.</text>
</comment>
<feature type="domain" description="Reverse transcriptase" evidence="12">
    <location>
        <begin position="670"/>
        <end position="890"/>
    </location>
</feature>
<feature type="region of interest" description="Disordered" evidence="11">
    <location>
        <begin position="569"/>
        <end position="591"/>
    </location>
</feature>
<keyword evidence="8" id="KW-0229">DNA integration</keyword>
<keyword evidence="9" id="KW-0695">RNA-directed DNA polymerase</keyword>
<keyword evidence="2" id="KW-0548">Nucleotidyltransferase</keyword>
<dbReference type="InterPro" id="IPR012337">
    <property type="entry name" value="RNaseH-like_sf"/>
</dbReference>
<dbReference type="CDD" id="cd01647">
    <property type="entry name" value="RT_LTR"/>
    <property type="match status" value="1"/>
</dbReference>
<evidence type="ECO:0000256" key="5">
    <source>
        <dbReference type="ARBA" id="ARBA00022801"/>
    </source>
</evidence>
<dbReference type="InterPro" id="IPR001878">
    <property type="entry name" value="Znf_CCHC"/>
</dbReference>
<keyword evidence="7" id="KW-0694">RNA-binding</keyword>
<dbReference type="GO" id="GO:0004190">
    <property type="term" value="F:aspartic-type endopeptidase activity"/>
    <property type="evidence" value="ECO:0007669"/>
    <property type="project" value="InterPro"/>
</dbReference>
<dbReference type="FunFam" id="3.10.20.370:FF:000001">
    <property type="entry name" value="Retrovirus-related Pol polyprotein from transposon 17.6-like protein"/>
    <property type="match status" value="1"/>
</dbReference>
<dbReference type="InterPro" id="IPR043502">
    <property type="entry name" value="DNA/RNA_pol_sf"/>
</dbReference>
<organism evidence="14 15">
    <name type="scientific">Phytophthora rubi</name>
    <dbReference type="NCBI Taxonomy" id="129364"/>
    <lineage>
        <taxon>Eukaryota</taxon>
        <taxon>Sar</taxon>
        <taxon>Stramenopiles</taxon>
        <taxon>Oomycota</taxon>
        <taxon>Peronosporomycetes</taxon>
        <taxon>Peronosporales</taxon>
        <taxon>Peronosporaceae</taxon>
        <taxon>Phytophthora</taxon>
    </lineage>
</organism>
<dbReference type="Gene3D" id="3.30.70.270">
    <property type="match status" value="2"/>
</dbReference>
<dbReference type="GO" id="GO:0015074">
    <property type="term" value="P:DNA integration"/>
    <property type="evidence" value="ECO:0007669"/>
    <property type="project" value="UniProtKB-KW"/>
</dbReference>
<dbReference type="GO" id="GO:0003964">
    <property type="term" value="F:RNA-directed DNA polymerase activity"/>
    <property type="evidence" value="ECO:0007669"/>
    <property type="project" value="UniProtKB-KW"/>
</dbReference>
<dbReference type="SUPFAM" id="SSF56672">
    <property type="entry name" value="DNA/RNA polymerases"/>
    <property type="match status" value="1"/>
</dbReference>
<feature type="compositionally biased region" description="Low complexity" evidence="11">
    <location>
        <begin position="462"/>
        <end position="474"/>
    </location>
</feature>
<keyword evidence="10" id="KW-0511">Multifunctional enzyme</keyword>
<dbReference type="FunFam" id="1.10.340.70:FF:000001">
    <property type="entry name" value="Retrovirus-related Pol polyprotein from transposon gypsy-like Protein"/>
    <property type="match status" value="1"/>
</dbReference>
<dbReference type="Gene3D" id="2.40.70.10">
    <property type="entry name" value="Acid Proteases"/>
    <property type="match status" value="1"/>
</dbReference>
<dbReference type="InterPro" id="IPR041577">
    <property type="entry name" value="RT_RNaseH_2"/>
</dbReference>
<accession>A0A6A4C397</accession>
<dbReference type="InterPro" id="IPR021109">
    <property type="entry name" value="Peptidase_aspartic_dom_sf"/>
</dbReference>
<evidence type="ECO:0000256" key="4">
    <source>
        <dbReference type="ARBA" id="ARBA00022759"/>
    </source>
</evidence>
<dbReference type="Pfam" id="PF17919">
    <property type="entry name" value="RT_RNaseH_2"/>
    <property type="match status" value="1"/>
</dbReference>
<dbReference type="FunFam" id="3.30.420.10:FF:000032">
    <property type="entry name" value="Retrovirus-related Pol polyprotein from transposon 297-like Protein"/>
    <property type="match status" value="1"/>
</dbReference>
<dbReference type="Gene3D" id="3.10.10.10">
    <property type="entry name" value="HIV Type 1 Reverse Transcriptase, subunit A, domain 1"/>
    <property type="match status" value="1"/>
</dbReference>
<proteinExistence type="predicted"/>
<evidence type="ECO:0000256" key="2">
    <source>
        <dbReference type="ARBA" id="ARBA00022695"/>
    </source>
</evidence>
<evidence type="ECO:0000259" key="12">
    <source>
        <dbReference type="PROSITE" id="PS50878"/>
    </source>
</evidence>
<dbReference type="PROSITE" id="PS50878">
    <property type="entry name" value="RT_POL"/>
    <property type="match status" value="1"/>
</dbReference>
<dbReference type="Pfam" id="PF00665">
    <property type="entry name" value="rve"/>
    <property type="match status" value="1"/>
</dbReference>
<dbReference type="InterPro" id="IPR050951">
    <property type="entry name" value="Retrovirus_Pol_polyprotein"/>
</dbReference>
<feature type="compositionally biased region" description="Basic and acidic residues" evidence="11">
    <location>
        <begin position="577"/>
        <end position="591"/>
    </location>
</feature>
<dbReference type="Pfam" id="PF00078">
    <property type="entry name" value="RVT_1"/>
    <property type="match status" value="1"/>
</dbReference>
<reference evidence="14 15" key="1">
    <citation type="submission" date="2018-08" db="EMBL/GenBank/DDBJ databases">
        <title>Genomic investigation of the strawberry pathogen Phytophthora fragariae indicates pathogenicity is determined by transcriptional variation in three key races.</title>
        <authorList>
            <person name="Adams T.M."/>
            <person name="Armitage A.D."/>
            <person name="Sobczyk M.K."/>
            <person name="Bates H.J."/>
            <person name="Dunwell J.M."/>
            <person name="Nellist C.F."/>
            <person name="Harrison R.J."/>
        </authorList>
    </citation>
    <scope>NUCLEOTIDE SEQUENCE [LARGE SCALE GENOMIC DNA]</scope>
    <source>
        <strain evidence="14 15">SCRP333</strain>
    </source>
</reference>
<evidence type="ECO:0000256" key="9">
    <source>
        <dbReference type="ARBA" id="ARBA00022918"/>
    </source>
</evidence>
<evidence type="ECO:0000256" key="10">
    <source>
        <dbReference type="ARBA" id="ARBA00023268"/>
    </source>
</evidence>
<dbReference type="GO" id="GO:0006508">
    <property type="term" value="P:proteolysis"/>
    <property type="evidence" value="ECO:0007669"/>
    <property type="project" value="InterPro"/>
</dbReference>
<sequence>MSMRDYVQKTRHLASCIVTKPIDMASQVHVFVFGMREGMTWYCLTRAEPATLEEAFALALREGYVVTSSYARQMPAEVPSSGPEPMEIDAVEASQRQQWSSSGRGRGGREPRALVCFRCQKSGHRAAVCRAPALVIAHMEHVASDEKTPAAQPKNGRDHGDSRLIIVSLFVAGARRPLRALLDSGATNNFFRASCLSILPAGVPVRGLPGDVVVKLADGKPRRVARRELSLPYTFDGFHSNDNFIVFDMNYAFDCILGIPWLVRYQPQIDWLARSVKRRQDFDVSEVFTHLLVAPRDWPHVTVVDGASTTHVVRRASDGPLCTTCAVLLTGDEDEEPARGRASGRRAVGHPWLPRMKNETVEQRLPYVKEAVEQWFPPSNEAVEQRFPSTNEAVEQWFPHANEAVEQRLPHPIEAVEQRLPHANEAVEQGLPHDDAAGEQELPPRVNGAVENELSRLEEGEASSSESDTSVSSRGSRRTKTSRRSQRRLKPRRAADPPSAPTESVCTVEYVDGAPNRTRVIEVASPPRDAKSITSLPGLSWKKFLRDLKAGDIEQVCLITDGDSVSHTINSVDADDPSSRPKSAEPKSAREERFAAQSWESLKASGNPIYETAREFADVFPDKIPAELPADRGVRHEIDLAPGSKYCVTRQWPLPRDQVKAIDDFFEGRRQAGHVRESISPHSSPTFCVKKATGGWRIVHAFNKLNDATIPAQTPIPRKDMVLDSMSGSVIYSAIDLTDGFYQILMRESDIPLTAVSTPSGMLWEWLVMPQGLKNAPATFNRMVSHVLRPLRDFAPSYFDDIFVHSRAERDLSAVEVHVRHLRQVFQVMRENKLYANLKKCVFCAPEIPVLGCYVSKNGVRADPEKISSICSWPTPTSPTELRQWLGLANYLHKYTKDYAGLIQPLSSLLKKDATWLWRPEHQAAFDSVKKSLASAPILMLPDDSKPFHVVCDASDFAIGCALMQFDDEGRERVVSYRSRQMKPAERNYPVHDKELLAMRYALIKFRVYLLGEQTFAVYTDHASLRTAMKSPHLSQRMARWLSFFAEYNFVVHYKPGKNNILADALSRRPDYDPRTVLGRQVIDDEDEDDDHCAVCIASGINLTNVSPEMDFRDEIVAAYADDAVYAGIVAYLRAPSDETLGALPRNTRNQIDRYHLDGDLLCYNIDKFDAPRVVVPNDDDLRARIIHEFHDSPMGAHLGREKTFAAVSRDFFWPHMYKWVRKWVRTCETCQRVKPSKSSQAPLRPLPIATEAWRSVSMDFIFGLPPDAEGRTGVLVFVDRFTKMVHLIPVSDTVTAAETAAHFIDCVFRHHGLPESIVSDRDPRFTSAFWSSLFQLLGTKLSMSTAAHPETDGQTERVNRVLEDVLRSYATSFASWSSFLPLAEFALNNAERASTGLTPFFANNARHPRVPALIAVGHPTAARGSTLGGDEDDVHDLTSAAHEDVTLNAVTRSTTKKALATPDIAAFPLATWTARTLINPGNAGVPLAANYAPKTPARPVDNAAVSEFVMQRQSIARFVRDALQDAVDKQKENADKRGRKNMATFATGDQVLLSTDGIRSSAVTNLGASKLAPRFIGPFKVTKVNGEAYTLDIPTSGASRSITLLLSRRRRTLRHRSVERAALATRSPRRRLA</sequence>
<protein>
    <submittedName>
        <fullName evidence="14">Transposon Tf2-6 polyprotein</fullName>
    </submittedName>
</protein>
<dbReference type="Pfam" id="PF17921">
    <property type="entry name" value="Integrase_H2C2"/>
    <property type="match status" value="1"/>
</dbReference>
<dbReference type="SUPFAM" id="SSF53098">
    <property type="entry name" value="Ribonuclease H-like"/>
    <property type="match status" value="1"/>
</dbReference>
<feature type="domain" description="Integrase catalytic" evidence="13">
    <location>
        <begin position="1242"/>
        <end position="1408"/>
    </location>
</feature>
<evidence type="ECO:0000256" key="7">
    <source>
        <dbReference type="ARBA" id="ARBA00022884"/>
    </source>
</evidence>
<keyword evidence="6" id="KW-0460">Magnesium</keyword>
<dbReference type="EMBL" id="QXFT01003666">
    <property type="protein sequence ID" value="KAE9283663.1"/>
    <property type="molecule type" value="Genomic_DNA"/>
</dbReference>
<evidence type="ECO:0000313" key="14">
    <source>
        <dbReference type="EMBL" id="KAE9283663.1"/>
    </source>
</evidence>
<feature type="compositionally biased region" description="Basic residues" evidence="11">
    <location>
        <begin position="475"/>
        <end position="492"/>
    </location>
</feature>
<keyword evidence="5" id="KW-0378">Hydrolase</keyword>
<keyword evidence="3" id="KW-0540">Nuclease</keyword>
<evidence type="ECO:0000313" key="15">
    <source>
        <dbReference type="Proteomes" id="UP000434957"/>
    </source>
</evidence>
<gene>
    <name evidence="14" type="ORF">PR003_g27064</name>
</gene>
<dbReference type="InterPro" id="IPR001584">
    <property type="entry name" value="Integrase_cat-core"/>
</dbReference>
<dbReference type="CDD" id="cd09274">
    <property type="entry name" value="RNase_HI_RT_Ty3"/>
    <property type="match status" value="1"/>
</dbReference>
<dbReference type="PANTHER" id="PTHR37984">
    <property type="entry name" value="PROTEIN CBG26694"/>
    <property type="match status" value="1"/>
</dbReference>
<dbReference type="GO" id="GO:0004519">
    <property type="term" value="F:endonuclease activity"/>
    <property type="evidence" value="ECO:0007669"/>
    <property type="project" value="UniProtKB-KW"/>
</dbReference>